<evidence type="ECO:0000313" key="1">
    <source>
        <dbReference type="EMBL" id="KAL3314580.1"/>
    </source>
</evidence>
<dbReference type="EMBL" id="JBJKFK010000956">
    <property type="protein sequence ID" value="KAL3314580.1"/>
    <property type="molecule type" value="Genomic_DNA"/>
</dbReference>
<sequence length="127" mass="14639">MPFETRRQSAHFPYEVDDKKFQVKLLAEPESETSFMSQGSPRITNFKDKRLRAHNSYRYGFIPLNSARTKLDIIDDEKRMSLHSPIMLGKNDDSSDEEDIKFKSESKKLTKSLCDLTISQSNSSTLS</sequence>
<organism evidence="1 2">
    <name type="scientific">Cichlidogyrus casuarinus</name>
    <dbReference type="NCBI Taxonomy" id="1844966"/>
    <lineage>
        <taxon>Eukaryota</taxon>
        <taxon>Metazoa</taxon>
        <taxon>Spiralia</taxon>
        <taxon>Lophotrochozoa</taxon>
        <taxon>Platyhelminthes</taxon>
        <taxon>Monogenea</taxon>
        <taxon>Monopisthocotylea</taxon>
        <taxon>Dactylogyridea</taxon>
        <taxon>Ancyrocephalidae</taxon>
        <taxon>Cichlidogyrus</taxon>
    </lineage>
</organism>
<accession>A0ABD2Q4Q3</accession>
<gene>
    <name evidence="1" type="ORF">Ciccas_006798</name>
</gene>
<comment type="caution">
    <text evidence="1">The sequence shown here is derived from an EMBL/GenBank/DDBJ whole genome shotgun (WGS) entry which is preliminary data.</text>
</comment>
<evidence type="ECO:0000313" key="2">
    <source>
        <dbReference type="Proteomes" id="UP001626550"/>
    </source>
</evidence>
<reference evidence="1 2" key="1">
    <citation type="submission" date="2024-11" db="EMBL/GenBank/DDBJ databases">
        <title>Adaptive evolution of stress response genes in parasites aligns with host niche diversity.</title>
        <authorList>
            <person name="Hahn C."/>
            <person name="Resl P."/>
        </authorList>
    </citation>
    <scope>NUCLEOTIDE SEQUENCE [LARGE SCALE GENOMIC DNA]</scope>
    <source>
        <strain evidence="1">EGGRZ-B1_66</strain>
        <tissue evidence="1">Body</tissue>
    </source>
</reference>
<name>A0ABD2Q4Q3_9PLAT</name>
<protein>
    <submittedName>
        <fullName evidence="1">Uncharacterized protein</fullName>
    </submittedName>
</protein>
<proteinExistence type="predicted"/>
<dbReference type="AlphaFoldDB" id="A0ABD2Q4Q3"/>
<keyword evidence="2" id="KW-1185">Reference proteome</keyword>
<dbReference type="Proteomes" id="UP001626550">
    <property type="component" value="Unassembled WGS sequence"/>
</dbReference>